<comment type="similarity">
    <text evidence="1">Belongs to the abscisic acid and water stress-induced protein family.</text>
</comment>
<evidence type="ECO:0000256" key="1">
    <source>
        <dbReference type="ARBA" id="ARBA00007160"/>
    </source>
</evidence>
<organism evidence="3">
    <name type="scientific">Hevea brasiliensis</name>
    <name type="common">Para rubber tree</name>
    <name type="synonym">Siphonia brasiliensis</name>
    <dbReference type="NCBI Taxonomy" id="3981"/>
    <lineage>
        <taxon>Eukaryota</taxon>
        <taxon>Viridiplantae</taxon>
        <taxon>Streptophyta</taxon>
        <taxon>Embryophyta</taxon>
        <taxon>Tracheophyta</taxon>
        <taxon>Spermatophyta</taxon>
        <taxon>Magnoliopsida</taxon>
        <taxon>eudicotyledons</taxon>
        <taxon>Gunneridae</taxon>
        <taxon>Pentapetalae</taxon>
        <taxon>rosids</taxon>
        <taxon>fabids</taxon>
        <taxon>Malpighiales</taxon>
        <taxon>Euphorbiaceae</taxon>
        <taxon>Crotonoideae</taxon>
        <taxon>Micrandreae</taxon>
        <taxon>Hevea</taxon>
    </lineage>
</organism>
<evidence type="ECO:0000313" key="3">
    <source>
        <dbReference type="EMBL" id="AAP46158.1"/>
    </source>
</evidence>
<evidence type="ECO:0000256" key="2">
    <source>
        <dbReference type="SAM" id="MobiDB-lite"/>
    </source>
</evidence>
<sequence>MSDEEKYPDRPHHHKEEGKPVEIAVYTKVSEFFDEEKYPELGATGAYASYEKHEVKKDSEHAYL</sequence>
<dbReference type="EMBL" id="AY221987">
    <property type="protein sequence ID" value="AAP46158.1"/>
    <property type="molecule type" value="mRNA"/>
</dbReference>
<gene>
    <name evidence="3" type="primary">ASRLP2</name>
</gene>
<name>Q6XNP5_HEVBR</name>
<feature type="region of interest" description="Disordered" evidence="2">
    <location>
        <begin position="1"/>
        <end position="21"/>
    </location>
</feature>
<protein>
    <submittedName>
        <fullName evidence="3">ASR-like protein 2</fullName>
    </submittedName>
</protein>
<accession>Q6XNP5</accession>
<dbReference type="InterPro" id="IPR003496">
    <property type="entry name" value="ABA_WDS"/>
</dbReference>
<reference evidence="3" key="1">
    <citation type="submission" date="2003-01" db="EMBL/GenBank/DDBJ databases">
        <title>Molecular characterization of latex abundant protein in Hevea brasiliensis.</title>
        <authorList>
            <person name="Ko J.-H."/>
            <person name="Han K.-H."/>
        </authorList>
    </citation>
    <scope>NUCLEOTIDE SEQUENCE</scope>
</reference>
<feature type="compositionally biased region" description="Basic and acidic residues" evidence="2">
    <location>
        <begin position="1"/>
        <end position="20"/>
    </location>
</feature>
<dbReference type="AlphaFoldDB" id="Q6XNP5"/>
<dbReference type="Pfam" id="PF02496">
    <property type="entry name" value="ABA_WDS"/>
    <property type="match status" value="1"/>
</dbReference>
<proteinExistence type="evidence at transcript level"/>